<proteinExistence type="predicted"/>
<evidence type="ECO:0000256" key="1">
    <source>
        <dbReference type="SAM" id="MobiDB-lite"/>
    </source>
</evidence>
<sequence>MRRLCKIKSVSKPWQSRHRANRATRHIALPVDRAAAPTSDEMHCKPPPPPWHHHRTTTAFAVASCRAKGAGVDGKGGVEVAGDEVATRRGCNCDALGNPSRNGCRVACEAYAQRINSDNAHTHSGTGGNGAW</sequence>
<reference evidence="2" key="1">
    <citation type="journal article" date="2003" name="Genome Biol.">
        <title>An integrated gene annotation and transcriptional profiling approach towards the full gene content of the Drosophila genome.</title>
        <authorList>
            <person name="Hild M."/>
            <person name="Beckmann B."/>
            <person name="Haas S.A."/>
            <person name="Koch B."/>
            <person name="Solovyev V."/>
            <person name="Busold C."/>
            <person name="Fellenberg K."/>
            <person name="Boutros M."/>
            <person name="Vingron M."/>
            <person name="Sauer F."/>
            <person name="Hoheisel J.D."/>
            <person name="Paro R."/>
        </authorList>
    </citation>
    <scope>NUCLEOTIDE SEQUENCE</scope>
</reference>
<dbReference type="AlphaFoldDB" id="Q6IH71"/>
<organism evidence="2">
    <name type="scientific">Drosophila melanogaster</name>
    <name type="common">Fruit fly</name>
    <dbReference type="NCBI Taxonomy" id="7227"/>
    <lineage>
        <taxon>Eukaryota</taxon>
        <taxon>Metazoa</taxon>
        <taxon>Ecdysozoa</taxon>
        <taxon>Arthropoda</taxon>
        <taxon>Hexapoda</taxon>
        <taxon>Insecta</taxon>
        <taxon>Pterygota</taxon>
        <taxon>Neoptera</taxon>
        <taxon>Endopterygota</taxon>
        <taxon>Diptera</taxon>
        <taxon>Brachycera</taxon>
        <taxon>Muscomorpha</taxon>
        <taxon>Ephydroidea</taxon>
        <taxon>Drosophilidae</taxon>
        <taxon>Drosophila</taxon>
        <taxon>Sophophora</taxon>
    </lineage>
</organism>
<dbReference type="EMBL" id="BK003545">
    <property type="protein sequence ID" value="DAA03744.1"/>
    <property type="molecule type" value="Genomic_DNA"/>
</dbReference>
<name>Q6IH71_DROME</name>
<gene>
    <name evidence="2" type="ORF">HDC03108</name>
</gene>
<accession>Q6IH71</accession>
<evidence type="ECO:0000313" key="2">
    <source>
        <dbReference type="EMBL" id="DAA03744.1"/>
    </source>
</evidence>
<protein>
    <submittedName>
        <fullName evidence="2">HDC03108</fullName>
    </submittedName>
</protein>
<feature type="region of interest" description="Disordered" evidence="1">
    <location>
        <begin position="34"/>
        <end position="53"/>
    </location>
</feature>